<accession>A0A1H9G274</accession>
<proteinExistence type="predicted"/>
<evidence type="ECO:0000313" key="3">
    <source>
        <dbReference type="Proteomes" id="UP000242515"/>
    </source>
</evidence>
<evidence type="ECO:0000313" key="2">
    <source>
        <dbReference type="EMBL" id="SEQ43798.1"/>
    </source>
</evidence>
<dbReference type="GO" id="GO:0009271">
    <property type="term" value="P:phage shock"/>
    <property type="evidence" value="ECO:0007669"/>
    <property type="project" value="InterPro"/>
</dbReference>
<reference evidence="3" key="1">
    <citation type="submission" date="2016-10" db="EMBL/GenBank/DDBJ databases">
        <authorList>
            <person name="Varghese N."/>
            <person name="Submissions S."/>
        </authorList>
    </citation>
    <scope>NUCLEOTIDE SEQUENCE [LARGE SCALE GENOMIC DNA]</scope>
    <source>
        <strain evidence="3">8N4</strain>
    </source>
</reference>
<protein>
    <submittedName>
        <fullName evidence="2">Phage shock protein B</fullName>
    </submittedName>
</protein>
<keyword evidence="1" id="KW-1133">Transmembrane helix</keyword>
<feature type="transmembrane region" description="Helical" evidence="1">
    <location>
        <begin position="6"/>
        <end position="26"/>
    </location>
</feature>
<dbReference type="GO" id="GO:0006355">
    <property type="term" value="P:regulation of DNA-templated transcription"/>
    <property type="evidence" value="ECO:0007669"/>
    <property type="project" value="InterPro"/>
</dbReference>
<dbReference type="NCBIfam" id="NF006993">
    <property type="entry name" value="PRK09458.1"/>
    <property type="match status" value="1"/>
</dbReference>
<evidence type="ECO:0000256" key="1">
    <source>
        <dbReference type="SAM" id="Phobius"/>
    </source>
</evidence>
<keyword evidence="1" id="KW-0472">Membrane</keyword>
<keyword evidence="3" id="KW-1185">Reference proteome</keyword>
<dbReference type="AlphaFoldDB" id="A0A1H9G274"/>
<dbReference type="InterPro" id="IPR009554">
    <property type="entry name" value="Phageshock_PspB"/>
</dbReference>
<dbReference type="NCBIfam" id="TIGR02976">
    <property type="entry name" value="phageshock_pspB"/>
    <property type="match status" value="1"/>
</dbReference>
<name>A0A1H9G274_9GAMM</name>
<organism evidence="2 3">
    <name type="scientific">Rosenbergiella nectarea</name>
    <dbReference type="NCBI Taxonomy" id="988801"/>
    <lineage>
        <taxon>Bacteria</taxon>
        <taxon>Pseudomonadati</taxon>
        <taxon>Pseudomonadota</taxon>
        <taxon>Gammaproteobacteria</taxon>
        <taxon>Enterobacterales</taxon>
        <taxon>Erwiniaceae</taxon>
        <taxon>Rosenbergiella</taxon>
    </lineage>
</organism>
<dbReference type="STRING" id="988801.SAMN05216522_10332"/>
<dbReference type="EMBL" id="FOGC01000003">
    <property type="protein sequence ID" value="SEQ43798.1"/>
    <property type="molecule type" value="Genomic_DNA"/>
</dbReference>
<keyword evidence="1" id="KW-0812">Transmembrane</keyword>
<sequence length="75" mass="8729">MSGFLLSIPLTLFIVFIAPLWLWLHYSNKGKLSNKLSVKDIAHIEQLKKDADRMQERIHALEAILDAENPEWRQS</sequence>
<gene>
    <name evidence="2" type="ORF">SAMN05216522_10332</name>
</gene>
<dbReference type="Pfam" id="PF06667">
    <property type="entry name" value="PspB"/>
    <property type="match status" value="1"/>
</dbReference>
<dbReference type="Proteomes" id="UP000242515">
    <property type="component" value="Unassembled WGS sequence"/>
</dbReference>
<dbReference type="RefSeq" id="WP_092673546.1">
    <property type="nucleotide sequence ID" value="NZ_FOGC01000003.1"/>
</dbReference>
<dbReference type="OrthoDB" id="6198106at2"/>